<protein>
    <submittedName>
        <fullName evidence="5">GNAT family N-acetyltransferase</fullName>
    </submittedName>
</protein>
<sequence>MYLTVVSSDDLCHLYDFEYRNKDWFERFVPPREPGYFFFDDFKEHVGEHLAEQKRMKLLMFVVYRDNEIIARVNITNIQQGVAEIDYRVCQRVAGQGLATQAVKSVLDLCRDKYGINRVNAITTDNNVASQSVLLKNDFEFSHRDKDAYVLNGQSVDFVFFQKALGTV</sequence>
<evidence type="ECO:0000259" key="4">
    <source>
        <dbReference type="PROSITE" id="PS51186"/>
    </source>
</evidence>
<dbReference type="Proteomes" id="UP001203338">
    <property type="component" value="Unassembled WGS sequence"/>
</dbReference>
<evidence type="ECO:0000313" key="6">
    <source>
        <dbReference type="Proteomes" id="UP001203338"/>
    </source>
</evidence>
<dbReference type="Pfam" id="PF13302">
    <property type="entry name" value="Acetyltransf_3"/>
    <property type="match status" value="1"/>
</dbReference>
<evidence type="ECO:0000256" key="2">
    <source>
        <dbReference type="ARBA" id="ARBA00023315"/>
    </source>
</evidence>
<dbReference type="InterPro" id="IPR000182">
    <property type="entry name" value="GNAT_dom"/>
</dbReference>
<dbReference type="InterPro" id="IPR016181">
    <property type="entry name" value="Acyl_CoA_acyltransferase"/>
</dbReference>
<evidence type="ECO:0000256" key="1">
    <source>
        <dbReference type="ARBA" id="ARBA00022679"/>
    </source>
</evidence>
<dbReference type="InterPro" id="IPR051531">
    <property type="entry name" value="N-acetyltransferase"/>
</dbReference>
<evidence type="ECO:0000256" key="3">
    <source>
        <dbReference type="ARBA" id="ARBA00038502"/>
    </source>
</evidence>
<dbReference type="PROSITE" id="PS51186">
    <property type="entry name" value="GNAT"/>
    <property type="match status" value="1"/>
</dbReference>
<name>A0ABT0PH57_9GAMM</name>
<comment type="caution">
    <text evidence="5">The sequence shown here is derived from an EMBL/GenBank/DDBJ whole genome shotgun (WGS) entry which is preliminary data.</text>
</comment>
<feature type="domain" description="N-acetyltransferase" evidence="4">
    <location>
        <begin position="1"/>
        <end position="157"/>
    </location>
</feature>
<dbReference type="EMBL" id="JAMFLX010000015">
    <property type="protein sequence ID" value="MCL6270655.1"/>
    <property type="molecule type" value="Genomic_DNA"/>
</dbReference>
<keyword evidence="6" id="KW-1185">Reference proteome</keyword>
<keyword evidence="2" id="KW-0012">Acyltransferase</keyword>
<dbReference type="PANTHER" id="PTHR43792">
    <property type="entry name" value="GNAT FAMILY, PUTATIVE (AFU_ORTHOLOGUE AFUA_3G00765)-RELATED-RELATED"/>
    <property type="match status" value="1"/>
</dbReference>
<dbReference type="PANTHER" id="PTHR43792:SF8">
    <property type="entry name" value="[RIBOSOMAL PROTEIN US5]-ALANINE N-ACETYLTRANSFERASE"/>
    <property type="match status" value="1"/>
</dbReference>
<organism evidence="5 6">
    <name type="scientific">Parendozoicomonas callyspongiae</name>
    <dbReference type="NCBI Taxonomy" id="2942213"/>
    <lineage>
        <taxon>Bacteria</taxon>
        <taxon>Pseudomonadati</taxon>
        <taxon>Pseudomonadota</taxon>
        <taxon>Gammaproteobacteria</taxon>
        <taxon>Oceanospirillales</taxon>
        <taxon>Endozoicomonadaceae</taxon>
        <taxon>Parendozoicomonas</taxon>
    </lineage>
</organism>
<dbReference type="SUPFAM" id="SSF55729">
    <property type="entry name" value="Acyl-CoA N-acyltransferases (Nat)"/>
    <property type="match status" value="1"/>
</dbReference>
<gene>
    <name evidence="5" type="ORF">M3P05_12035</name>
</gene>
<keyword evidence="1" id="KW-0808">Transferase</keyword>
<reference evidence="5 6" key="1">
    <citation type="submission" date="2022-05" db="EMBL/GenBank/DDBJ databases">
        <authorList>
            <person name="Park J.-S."/>
        </authorList>
    </citation>
    <scope>NUCLEOTIDE SEQUENCE [LARGE SCALE GENOMIC DNA]</scope>
    <source>
        <strain evidence="5 6">2012CJ34-2</strain>
    </source>
</reference>
<dbReference type="Gene3D" id="3.40.630.30">
    <property type="match status" value="1"/>
</dbReference>
<evidence type="ECO:0000313" key="5">
    <source>
        <dbReference type="EMBL" id="MCL6270655.1"/>
    </source>
</evidence>
<proteinExistence type="inferred from homology"/>
<dbReference type="RefSeq" id="WP_249699914.1">
    <property type="nucleotide sequence ID" value="NZ_JAMFLX010000015.1"/>
</dbReference>
<comment type="similarity">
    <text evidence="3">Belongs to the acetyltransferase family. RimJ subfamily.</text>
</comment>
<accession>A0ABT0PH57</accession>